<name>A0A0B7A5J6_9EUPU</name>
<accession>A0A0B7A5J6</accession>
<protein>
    <submittedName>
        <fullName evidence="2">Uncharacterized protein</fullName>
    </submittedName>
</protein>
<proteinExistence type="predicted"/>
<sequence length="64" mass="7731">HRRVEYDCCRRQTSHARQLVLRGTHWIMIMMMMIIEKDDDVVGMTQKHKLRIMSISFQLICLNI</sequence>
<gene>
    <name evidence="2" type="primary">ORF98197</name>
</gene>
<keyword evidence="1" id="KW-0472">Membrane</keyword>
<keyword evidence="1" id="KW-1133">Transmembrane helix</keyword>
<feature type="transmembrane region" description="Helical" evidence="1">
    <location>
        <begin position="19"/>
        <end position="35"/>
    </location>
</feature>
<keyword evidence="1" id="KW-0812">Transmembrane</keyword>
<feature type="non-terminal residue" evidence="2">
    <location>
        <position position="1"/>
    </location>
</feature>
<organism evidence="2">
    <name type="scientific">Arion vulgaris</name>
    <dbReference type="NCBI Taxonomy" id="1028688"/>
    <lineage>
        <taxon>Eukaryota</taxon>
        <taxon>Metazoa</taxon>
        <taxon>Spiralia</taxon>
        <taxon>Lophotrochozoa</taxon>
        <taxon>Mollusca</taxon>
        <taxon>Gastropoda</taxon>
        <taxon>Heterobranchia</taxon>
        <taxon>Euthyneura</taxon>
        <taxon>Panpulmonata</taxon>
        <taxon>Eupulmonata</taxon>
        <taxon>Stylommatophora</taxon>
        <taxon>Helicina</taxon>
        <taxon>Arionoidea</taxon>
        <taxon>Arionidae</taxon>
        <taxon>Arion</taxon>
    </lineage>
</organism>
<dbReference type="AlphaFoldDB" id="A0A0B7A5J6"/>
<evidence type="ECO:0000313" key="2">
    <source>
        <dbReference type="EMBL" id="CEK76053.1"/>
    </source>
</evidence>
<dbReference type="EMBL" id="HACG01029188">
    <property type="protein sequence ID" value="CEK76053.1"/>
    <property type="molecule type" value="Transcribed_RNA"/>
</dbReference>
<evidence type="ECO:0000256" key="1">
    <source>
        <dbReference type="SAM" id="Phobius"/>
    </source>
</evidence>
<reference evidence="2" key="1">
    <citation type="submission" date="2014-12" db="EMBL/GenBank/DDBJ databases">
        <title>Insight into the proteome of Arion vulgaris.</title>
        <authorList>
            <person name="Aradska J."/>
            <person name="Bulat T."/>
            <person name="Smidak R."/>
            <person name="Sarate P."/>
            <person name="Gangsoo J."/>
            <person name="Sialana F."/>
            <person name="Bilban M."/>
            <person name="Lubec G."/>
        </authorList>
    </citation>
    <scope>NUCLEOTIDE SEQUENCE</scope>
    <source>
        <tissue evidence="2">Skin</tissue>
    </source>
</reference>